<evidence type="ECO:0000313" key="2">
    <source>
        <dbReference type="Proteomes" id="UP000624404"/>
    </source>
</evidence>
<dbReference type="EMBL" id="CAJHIA010000010">
    <property type="protein sequence ID" value="CAD6443578.1"/>
    <property type="molecule type" value="Genomic_DNA"/>
</dbReference>
<sequence>MCYQVIRLFECGHHSPSIDVPCNQPSKNCGGVFLRQEIEDTKGLCERCQEATEMRKTVAEPEDEGYWS</sequence>
<protein>
    <submittedName>
        <fullName evidence="1">03393824-ae24-42c5-a717-d8b278055239</fullName>
    </submittedName>
</protein>
<evidence type="ECO:0000313" key="1">
    <source>
        <dbReference type="EMBL" id="CAD6443578.1"/>
    </source>
</evidence>
<organism evidence="1 2">
    <name type="scientific">Sclerotinia trifoliorum</name>
    <dbReference type="NCBI Taxonomy" id="28548"/>
    <lineage>
        <taxon>Eukaryota</taxon>
        <taxon>Fungi</taxon>
        <taxon>Dikarya</taxon>
        <taxon>Ascomycota</taxon>
        <taxon>Pezizomycotina</taxon>
        <taxon>Leotiomycetes</taxon>
        <taxon>Helotiales</taxon>
        <taxon>Sclerotiniaceae</taxon>
        <taxon>Sclerotinia</taxon>
    </lineage>
</organism>
<keyword evidence="2" id="KW-1185">Reference proteome</keyword>
<accession>A0A8H2VRW1</accession>
<name>A0A8H2VRW1_9HELO</name>
<dbReference type="Proteomes" id="UP000624404">
    <property type="component" value="Unassembled WGS sequence"/>
</dbReference>
<comment type="caution">
    <text evidence="1">The sequence shown here is derived from an EMBL/GenBank/DDBJ whole genome shotgun (WGS) entry which is preliminary data.</text>
</comment>
<proteinExistence type="predicted"/>
<gene>
    <name evidence="1" type="ORF">SCLTRI_LOCUS3371</name>
</gene>
<dbReference type="AlphaFoldDB" id="A0A8H2VRW1"/>
<reference evidence="1" key="1">
    <citation type="submission" date="2020-10" db="EMBL/GenBank/DDBJ databases">
        <authorList>
            <person name="Kusch S."/>
        </authorList>
    </citation>
    <scope>NUCLEOTIDE SEQUENCE</scope>
    <source>
        <strain evidence="1">SwB9</strain>
    </source>
</reference>